<sequence length="265" mass="27918">MTRVDSAVCSPEWLALREEADAAARSTELVAHLAGLSGTARDLGSGTGAMTRWLAPRLPGITEWVLQDSDPRLLARAAQDCAAPVTALHADLAELRARDLAATALVTSSALLDLLTAEELDAIVAACLQAGCAALLTLNVTGEVVFEPAEPLDREFAAAFNDHQRRTVAGRRLLGPDAGGRAARALARGGAALTWPSPWRLGSARPELTASWLDGWLGAACAQRPELAAHAEAYQHRRLDECAAGRLVVTVGHLDVLHLPAGGRR</sequence>
<dbReference type="InterPro" id="IPR029063">
    <property type="entry name" value="SAM-dependent_MTases_sf"/>
</dbReference>
<dbReference type="GO" id="GO:0032259">
    <property type="term" value="P:methylation"/>
    <property type="evidence" value="ECO:0007669"/>
    <property type="project" value="UniProtKB-KW"/>
</dbReference>
<dbReference type="Pfam" id="PF13649">
    <property type="entry name" value="Methyltransf_25"/>
    <property type="match status" value="1"/>
</dbReference>
<dbReference type="SUPFAM" id="SSF53335">
    <property type="entry name" value="S-adenosyl-L-methionine-dependent methyltransferases"/>
    <property type="match status" value="1"/>
</dbReference>
<dbReference type="EMBL" id="JBHTCJ010000007">
    <property type="protein sequence ID" value="MFC7342923.1"/>
    <property type="molecule type" value="Genomic_DNA"/>
</dbReference>
<reference evidence="3" key="1">
    <citation type="journal article" date="2019" name="Int. J. Syst. Evol. Microbiol.">
        <title>The Global Catalogue of Microorganisms (GCM) 10K type strain sequencing project: providing services to taxonomists for standard genome sequencing and annotation.</title>
        <authorList>
            <consortium name="The Broad Institute Genomics Platform"/>
            <consortium name="The Broad Institute Genome Sequencing Center for Infectious Disease"/>
            <person name="Wu L."/>
            <person name="Ma J."/>
        </authorList>
    </citation>
    <scope>NUCLEOTIDE SEQUENCE [LARGE SCALE GENOMIC DNA]</scope>
    <source>
        <strain evidence="3">WLHS5</strain>
    </source>
</reference>
<keyword evidence="2" id="KW-0808">Transferase</keyword>
<comment type="caution">
    <text evidence="2">The sequence shown here is derived from an EMBL/GenBank/DDBJ whole genome shotgun (WGS) entry which is preliminary data.</text>
</comment>
<accession>A0ABW2LMP0</accession>
<name>A0ABW2LMP0_9PSEU</name>
<dbReference type="Gene3D" id="3.40.50.150">
    <property type="entry name" value="Vaccinia Virus protein VP39"/>
    <property type="match status" value="1"/>
</dbReference>
<protein>
    <submittedName>
        <fullName evidence="2">Methyltransferase domain-containing protein</fullName>
    </submittedName>
</protein>
<proteinExistence type="predicted"/>
<dbReference type="Proteomes" id="UP001596504">
    <property type="component" value="Unassembled WGS sequence"/>
</dbReference>
<evidence type="ECO:0000259" key="1">
    <source>
        <dbReference type="Pfam" id="PF13649"/>
    </source>
</evidence>
<organism evidence="2 3">
    <name type="scientific">Saccharopolyspora griseoalba</name>
    <dbReference type="NCBI Taxonomy" id="1431848"/>
    <lineage>
        <taxon>Bacteria</taxon>
        <taxon>Bacillati</taxon>
        <taxon>Actinomycetota</taxon>
        <taxon>Actinomycetes</taxon>
        <taxon>Pseudonocardiales</taxon>
        <taxon>Pseudonocardiaceae</taxon>
        <taxon>Saccharopolyspora</taxon>
    </lineage>
</organism>
<dbReference type="InterPro" id="IPR041698">
    <property type="entry name" value="Methyltransf_25"/>
</dbReference>
<evidence type="ECO:0000313" key="3">
    <source>
        <dbReference type="Proteomes" id="UP001596504"/>
    </source>
</evidence>
<keyword evidence="2" id="KW-0489">Methyltransferase</keyword>
<dbReference type="GO" id="GO:0008168">
    <property type="term" value="F:methyltransferase activity"/>
    <property type="evidence" value="ECO:0007669"/>
    <property type="project" value="UniProtKB-KW"/>
</dbReference>
<dbReference type="RefSeq" id="WP_380669280.1">
    <property type="nucleotide sequence ID" value="NZ_JBHTCJ010000007.1"/>
</dbReference>
<evidence type="ECO:0000313" key="2">
    <source>
        <dbReference type="EMBL" id="MFC7342923.1"/>
    </source>
</evidence>
<gene>
    <name evidence="2" type="ORF">ACFQRI_16080</name>
</gene>
<feature type="domain" description="Methyltransferase" evidence="1">
    <location>
        <begin position="42"/>
        <end position="128"/>
    </location>
</feature>
<keyword evidence="3" id="KW-1185">Reference proteome</keyword>